<dbReference type="Proteomes" id="UP001302274">
    <property type="component" value="Unassembled WGS sequence"/>
</dbReference>
<dbReference type="HAMAP" id="MF_00171">
    <property type="entry name" value="TruA"/>
    <property type="match status" value="1"/>
</dbReference>
<feature type="domain" description="Pseudouridine synthase I TruA alpha/beta" evidence="6">
    <location>
        <begin position="145"/>
        <end position="255"/>
    </location>
</feature>
<comment type="caution">
    <text evidence="7">The sequence shown here is derived from an EMBL/GenBank/DDBJ whole genome shotgun (WGS) entry which is preliminary data.</text>
</comment>
<proteinExistence type="inferred from homology"/>
<comment type="function">
    <text evidence="4">Formation of pseudouridine at positions 38, 39 and 40 in the anticodon stem and loop of transfer RNAs.</text>
</comment>
<evidence type="ECO:0000259" key="6">
    <source>
        <dbReference type="Pfam" id="PF01416"/>
    </source>
</evidence>
<dbReference type="NCBIfam" id="TIGR00071">
    <property type="entry name" value="hisT_truA"/>
    <property type="match status" value="1"/>
</dbReference>
<evidence type="ECO:0000313" key="8">
    <source>
        <dbReference type="Proteomes" id="UP001302274"/>
    </source>
</evidence>
<dbReference type="PANTHER" id="PTHR11142">
    <property type="entry name" value="PSEUDOURIDYLATE SYNTHASE"/>
    <property type="match status" value="1"/>
</dbReference>
<dbReference type="PIRSF" id="PIRSF001430">
    <property type="entry name" value="tRNA_psdUrid_synth"/>
    <property type="match status" value="1"/>
</dbReference>
<name>A0ABU5VU08_9BACT</name>
<dbReference type="InterPro" id="IPR020103">
    <property type="entry name" value="PsdUridine_synth_cat_dom_sf"/>
</dbReference>
<dbReference type="RefSeq" id="WP_323576304.1">
    <property type="nucleotide sequence ID" value="NZ_JAYGJQ010000002.1"/>
</dbReference>
<dbReference type="Gene3D" id="3.30.70.580">
    <property type="entry name" value="Pseudouridine synthase I, catalytic domain, N-terminal subdomain"/>
    <property type="match status" value="1"/>
</dbReference>
<comment type="caution">
    <text evidence="4">Lacks conserved residue(s) required for the propagation of feature annotation.</text>
</comment>
<dbReference type="Gene3D" id="3.30.70.660">
    <property type="entry name" value="Pseudouridine synthase I, catalytic domain, C-terminal subdomain"/>
    <property type="match status" value="1"/>
</dbReference>
<keyword evidence="3 4" id="KW-0413">Isomerase</keyword>
<accession>A0ABU5VU08</accession>
<dbReference type="InterPro" id="IPR001406">
    <property type="entry name" value="PsdUridine_synth_TruA"/>
</dbReference>
<evidence type="ECO:0000256" key="1">
    <source>
        <dbReference type="ARBA" id="ARBA00009375"/>
    </source>
</evidence>
<keyword evidence="8" id="KW-1185">Reference proteome</keyword>
<gene>
    <name evidence="4 7" type="primary">truA</name>
    <name evidence="7" type="ORF">SHI21_10040</name>
</gene>
<dbReference type="Pfam" id="PF01416">
    <property type="entry name" value="PseudoU_synth_1"/>
    <property type="match status" value="2"/>
</dbReference>
<dbReference type="GO" id="GO:0160147">
    <property type="term" value="F:tRNA pseudouridine(38-40) synthase activity"/>
    <property type="evidence" value="ECO:0007669"/>
    <property type="project" value="UniProtKB-EC"/>
</dbReference>
<protein>
    <recommendedName>
        <fullName evidence="4">tRNA pseudouridine synthase A</fullName>
        <ecNumber evidence="4">5.4.99.12</ecNumber>
    </recommendedName>
    <alternativeName>
        <fullName evidence="4">tRNA pseudouridine(38-40) synthase</fullName>
    </alternativeName>
    <alternativeName>
        <fullName evidence="4">tRNA pseudouridylate synthase I</fullName>
    </alternativeName>
    <alternativeName>
        <fullName evidence="4">tRNA-uridine isomerase I</fullName>
    </alternativeName>
</protein>
<feature type="binding site" evidence="4">
    <location>
        <position position="111"/>
    </location>
    <ligand>
        <name>substrate</name>
    </ligand>
</feature>
<evidence type="ECO:0000256" key="3">
    <source>
        <dbReference type="ARBA" id="ARBA00023235"/>
    </source>
</evidence>
<dbReference type="SUPFAM" id="SSF55120">
    <property type="entry name" value="Pseudouridine synthase"/>
    <property type="match status" value="1"/>
</dbReference>
<dbReference type="PANTHER" id="PTHR11142:SF0">
    <property type="entry name" value="TRNA PSEUDOURIDINE SYNTHASE-LIKE 1"/>
    <property type="match status" value="1"/>
</dbReference>
<organism evidence="7 8">
    <name type="scientific">Bacteriovorax antarcticus</name>
    <dbReference type="NCBI Taxonomy" id="3088717"/>
    <lineage>
        <taxon>Bacteria</taxon>
        <taxon>Pseudomonadati</taxon>
        <taxon>Bdellovibrionota</taxon>
        <taxon>Bacteriovoracia</taxon>
        <taxon>Bacteriovoracales</taxon>
        <taxon>Bacteriovoracaceae</taxon>
        <taxon>Bacteriovorax</taxon>
    </lineage>
</organism>
<keyword evidence="2 4" id="KW-0819">tRNA processing</keyword>
<dbReference type="InterPro" id="IPR020095">
    <property type="entry name" value="PsdUridine_synth_TruA_C"/>
</dbReference>
<reference evidence="7 8" key="1">
    <citation type="submission" date="2023-11" db="EMBL/GenBank/DDBJ databases">
        <title>A Novel Polar Bacteriovorax (B. antarcticus) Isolated from the Biocrust in Antarctica.</title>
        <authorList>
            <person name="Mun W."/>
            <person name="Choi S.Y."/>
            <person name="Mitchell R.J."/>
        </authorList>
    </citation>
    <scope>NUCLEOTIDE SEQUENCE [LARGE SCALE GENOMIC DNA]</scope>
    <source>
        <strain evidence="7 8">PP10</strain>
    </source>
</reference>
<evidence type="ECO:0000256" key="2">
    <source>
        <dbReference type="ARBA" id="ARBA00022694"/>
    </source>
</evidence>
<evidence type="ECO:0000256" key="5">
    <source>
        <dbReference type="RuleBase" id="RU003792"/>
    </source>
</evidence>
<comment type="similarity">
    <text evidence="1 4 5">Belongs to the tRNA pseudouridine synthase TruA family.</text>
</comment>
<feature type="active site" description="Nucleophile" evidence="4">
    <location>
        <position position="53"/>
    </location>
</feature>
<dbReference type="InterPro" id="IPR020094">
    <property type="entry name" value="TruA/RsuA/RluB/E/F_N"/>
</dbReference>
<dbReference type="CDD" id="cd02570">
    <property type="entry name" value="PseudoU_synth_EcTruA"/>
    <property type="match status" value="1"/>
</dbReference>
<sequence>MNIYRITVQYKGTHYSGFQVQLSDKTIQGEINSVLKVLSKSEDIKSVGSGRTDAGVHALAQVMRIEIPVDIPVQGLVRAMNSLLPEDIRVVDAVVVNDKFHPIYSAKSKEYNYVFTTDEVISPFARELITHFPFDLDIELMKKGCQIFCGEHDFINYQCVGTDIESTVRKIISCELVRFESSGHWGNLAGEYYVLKVVGNGFLKQMVRLLMGALISLGKGKITLEDLEKSLKTPLKNRLGPTAPPQGLYLKEVHY</sequence>
<feature type="domain" description="Pseudouridine synthase I TruA alpha/beta" evidence="6">
    <location>
        <begin position="8"/>
        <end position="104"/>
    </location>
</feature>
<dbReference type="EMBL" id="JAYGJQ010000002">
    <property type="protein sequence ID" value="MEA9356546.1"/>
    <property type="molecule type" value="Genomic_DNA"/>
</dbReference>
<dbReference type="EC" id="5.4.99.12" evidence="4"/>
<evidence type="ECO:0000256" key="4">
    <source>
        <dbReference type="HAMAP-Rule" id="MF_00171"/>
    </source>
</evidence>
<comment type="catalytic activity">
    <reaction evidence="4 5">
        <text>uridine(38/39/40) in tRNA = pseudouridine(38/39/40) in tRNA</text>
        <dbReference type="Rhea" id="RHEA:22376"/>
        <dbReference type="Rhea" id="RHEA-COMP:10085"/>
        <dbReference type="Rhea" id="RHEA-COMP:10087"/>
        <dbReference type="ChEBI" id="CHEBI:65314"/>
        <dbReference type="ChEBI" id="CHEBI:65315"/>
        <dbReference type="EC" id="5.4.99.12"/>
    </reaction>
</comment>
<comment type="subunit">
    <text evidence="4">Homodimer.</text>
</comment>
<dbReference type="InterPro" id="IPR020097">
    <property type="entry name" value="PsdUridine_synth_TruA_a/b_dom"/>
</dbReference>
<evidence type="ECO:0000313" key="7">
    <source>
        <dbReference type="EMBL" id="MEA9356546.1"/>
    </source>
</evidence>